<dbReference type="Pfam" id="PF09424">
    <property type="entry name" value="YqeY"/>
    <property type="match status" value="1"/>
</dbReference>
<proteinExistence type="predicted"/>
<dbReference type="Gene3D" id="1.10.1510.10">
    <property type="entry name" value="Uncharacterised protein YqeY/AIM41 PF09424, N-terminal domain"/>
    <property type="match status" value="1"/>
</dbReference>
<accession>A0A1F5HEA9</accession>
<dbReference type="InterPro" id="IPR019004">
    <property type="entry name" value="YqeY/Aim41"/>
</dbReference>
<dbReference type="InterPro" id="IPR003789">
    <property type="entry name" value="Asn/Gln_tRNA_amidoTrase-B-like"/>
</dbReference>
<sequence>MSILNDKIHKELTDALKQKDEVRVSTLRFLISHLENARIAKGADLGDGEILDEIAKDAKRHRESIDAFKKAERSELVSAETAQLKVLEGYLPKQLSGEEIGKIVDEVISELSPSSIADTGKVIGAVMSRVKGQADGTQVSVIVKEKLKGK</sequence>
<comment type="caution">
    <text evidence="1">The sequence shown here is derived from an EMBL/GenBank/DDBJ whole genome shotgun (WGS) entry which is preliminary data.</text>
</comment>
<evidence type="ECO:0000313" key="1">
    <source>
        <dbReference type="EMBL" id="OGE02494.1"/>
    </source>
</evidence>
<dbReference type="PANTHER" id="PTHR28055:SF1">
    <property type="entry name" value="ALTERED INHERITANCE OF MITOCHONDRIA PROTEIN 41, MITOCHONDRIAL"/>
    <property type="match status" value="1"/>
</dbReference>
<protein>
    <recommendedName>
        <fullName evidence="3">Glutamyl-tRNA amidotransferase</fullName>
    </recommendedName>
</protein>
<name>A0A1F5HEA9_9BACT</name>
<dbReference type="AlphaFoldDB" id="A0A1F5HEA9"/>
<dbReference type="InterPro" id="IPR023168">
    <property type="entry name" value="GatB_Yqey_C_2"/>
</dbReference>
<dbReference type="Gene3D" id="1.10.10.410">
    <property type="match status" value="1"/>
</dbReference>
<gene>
    <name evidence="1" type="ORF">A2196_01550</name>
</gene>
<evidence type="ECO:0000313" key="2">
    <source>
        <dbReference type="Proteomes" id="UP000176751"/>
    </source>
</evidence>
<dbReference type="PANTHER" id="PTHR28055">
    <property type="entry name" value="ALTERED INHERITANCE OF MITOCHONDRIA PROTEIN 41, MITOCHONDRIAL"/>
    <property type="match status" value="1"/>
</dbReference>
<dbReference type="EMBL" id="MFCA01000013">
    <property type="protein sequence ID" value="OGE02494.1"/>
    <property type="molecule type" value="Genomic_DNA"/>
</dbReference>
<dbReference type="SUPFAM" id="SSF89095">
    <property type="entry name" value="GatB/YqeY motif"/>
    <property type="match status" value="1"/>
</dbReference>
<evidence type="ECO:0008006" key="3">
    <source>
        <dbReference type="Google" id="ProtNLM"/>
    </source>
</evidence>
<dbReference type="GO" id="GO:0016884">
    <property type="term" value="F:carbon-nitrogen ligase activity, with glutamine as amido-N-donor"/>
    <property type="evidence" value="ECO:0007669"/>
    <property type="project" value="InterPro"/>
</dbReference>
<organism evidence="1 2">
    <name type="scientific">Candidatus Curtissbacteria bacterium RIFOXYA1_FULL_41_14</name>
    <dbReference type="NCBI Taxonomy" id="1797737"/>
    <lineage>
        <taxon>Bacteria</taxon>
        <taxon>Candidatus Curtissiibacteriota</taxon>
    </lineage>
</organism>
<dbReference type="InterPro" id="IPR042184">
    <property type="entry name" value="YqeY/Aim41_N"/>
</dbReference>
<dbReference type="Proteomes" id="UP000176751">
    <property type="component" value="Unassembled WGS sequence"/>
</dbReference>
<reference evidence="1 2" key="1">
    <citation type="journal article" date="2016" name="Nat. Commun.">
        <title>Thousands of microbial genomes shed light on interconnected biogeochemical processes in an aquifer system.</title>
        <authorList>
            <person name="Anantharaman K."/>
            <person name="Brown C.T."/>
            <person name="Hug L.A."/>
            <person name="Sharon I."/>
            <person name="Castelle C.J."/>
            <person name="Probst A.J."/>
            <person name="Thomas B.C."/>
            <person name="Singh A."/>
            <person name="Wilkins M.J."/>
            <person name="Karaoz U."/>
            <person name="Brodie E.L."/>
            <person name="Williams K.H."/>
            <person name="Hubbard S.S."/>
            <person name="Banfield J.F."/>
        </authorList>
    </citation>
    <scope>NUCLEOTIDE SEQUENCE [LARGE SCALE GENOMIC DNA]</scope>
</reference>
<dbReference type="STRING" id="1797737.A2196_01550"/>